<dbReference type="AlphaFoldDB" id="A0A7H0H9Q6"/>
<evidence type="ECO:0000313" key="3">
    <source>
        <dbReference type="EMBL" id="QNP57272.1"/>
    </source>
</evidence>
<dbReference type="RefSeq" id="WP_187722361.1">
    <property type="nucleotide sequence ID" value="NZ_BAABBL010000006.1"/>
</dbReference>
<evidence type="ECO:0000313" key="4">
    <source>
        <dbReference type="Proteomes" id="UP000516117"/>
    </source>
</evidence>
<feature type="transmembrane region" description="Helical" evidence="2">
    <location>
        <begin position="12"/>
        <end position="37"/>
    </location>
</feature>
<evidence type="ECO:0000256" key="1">
    <source>
        <dbReference type="SAM" id="MobiDB-lite"/>
    </source>
</evidence>
<keyword evidence="2" id="KW-1133">Transmembrane helix</keyword>
<feature type="region of interest" description="Disordered" evidence="1">
    <location>
        <begin position="147"/>
        <end position="202"/>
    </location>
</feature>
<gene>
    <name evidence="3" type="ORF">H9L22_08565</name>
</gene>
<dbReference type="KEGG" id="tdf:H9L22_08565"/>
<feature type="compositionally biased region" description="Low complexity" evidence="1">
    <location>
        <begin position="150"/>
        <end position="173"/>
    </location>
</feature>
<keyword evidence="2" id="KW-0812">Transmembrane</keyword>
<proteinExistence type="predicted"/>
<keyword evidence="4" id="KW-1185">Reference proteome</keyword>
<organism evidence="3 4">
    <name type="scientific">Tessaracoccus defluvii</name>
    <dbReference type="NCBI Taxonomy" id="1285901"/>
    <lineage>
        <taxon>Bacteria</taxon>
        <taxon>Bacillati</taxon>
        <taxon>Actinomycetota</taxon>
        <taxon>Actinomycetes</taxon>
        <taxon>Propionibacteriales</taxon>
        <taxon>Propionibacteriaceae</taxon>
        <taxon>Tessaracoccus</taxon>
    </lineage>
</organism>
<name>A0A7H0H9Q6_9ACTN</name>
<accession>A0A7H0H9Q6</accession>
<protein>
    <submittedName>
        <fullName evidence="3">Uncharacterized protein</fullName>
    </submittedName>
</protein>
<feature type="transmembrane region" description="Helical" evidence="2">
    <location>
        <begin position="102"/>
        <end position="121"/>
    </location>
</feature>
<reference evidence="3 4" key="1">
    <citation type="submission" date="2020-08" db="EMBL/GenBank/DDBJ databases">
        <title>Genome sequence of Tessaracoccus defluvii JCM 17540T.</title>
        <authorList>
            <person name="Hyun D.-W."/>
            <person name="Bae J.-W."/>
        </authorList>
    </citation>
    <scope>NUCLEOTIDE SEQUENCE [LARGE SCALE GENOMIC DNA]</scope>
    <source>
        <strain evidence="3 4">JCM 17540</strain>
    </source>
</reference>
<keyword evidence="2" id="KW-0472">Membrane</keyword>
<dbReference type="EMBL" id="CP060789">
    <property type="protein sequence ID" value="QNP57272.1"/>
    <property type="molecule type" value="Genomic_DNA"/>
</dbReference>
<sequence length="202" mass="20377">MTTSRSVDVATGAIVGVLIVAGIAETAAAVAGVVTGYGPRSALALAQPAALLGPTLAVVVASHGGRVARIAALFAAVAALAVRIGGAVLLTRARWAGDMADVVSAVAGCLVGLALVAWALVRVQRNRDLATAQPEPARYPGHELIGVVEPPQSASPGPAVSPSTPVAAPQPASHGQWRTATTPWPRADEDDPHGTLIRPPRR</sequence>
<feature type="transmembrane region" description="Helical" evidence="2">
    <location>
        <begin position="43"/>
        <end position="63"/>
    </location>
</feature>
<feature type="transmembrane region" description="Helical" evidence="2">
    <location>
        <begin position="70"/>
        <end position="90"/>
    </location>
</feature>
<dbReference type="Proteomes" id="UP000516117">
    <property type="component" value="Chromosome"/>
</dbReference>
<evidence type="ECO:0000256" key="2">
    <source>
        <dbReference type="SAM" id="Phobius"/>
    </source>
</evidence>